<comment type="caution">
    <text evidence="3">The sequence shown here is derived from an EMBL/GenBank/DDBJ whole genome shotgun (WGS) entry which is preliminary data.</text>
</comment>
<feature type="compositionally biased region" description="Basic residues" evidence="1">
    <location>
        <begin position="523"/>
        <end position="536"/>
    </location>
</feature>
<evidence type="ECO:0000313" key="4">
    <source>
        <dbReference type="Proteomes" id="UP001152561"/>
    </source>
</evidence>
<feature type="region of interest" description="Disordered" evidence="1">
    <location>
        <begin position="450"/>
        <end position="539"/>
    </location>
</feature>
<dbReference type="PANTHER" id="PTHR22929:SF0">
    <property type="entry name" value="TRANSCRIPTION FACTOR TFIIIB COMPONENT B'' HOMOLOG"/>
    <property type="match status" value="1"/>
</dbReference>
<dbReference type="GO" id="GO:0000126">
    <property type="term" value="C:transcription factor TFIIIB complex"/>
    <property type="evidence" value="ECO:0007669"/>
    <property type="project" value="TreeGrafter"/>
</dbReference>
<feature type="region of interest" description="Disordered" evidence="1">
    <location>
        <begin position="574"/>
        <end position="621"/>
    </location>
</feature>
<dbReference type="SUPFAM" id="SSF46689">
    <property type="entry name" value="Homeodomain-like"/>
    <property type="match status" value="1"/>
</dbReference>
<feature type="compositionally biased region" description="Polar residues" evidence="1">
    <location>
        <begin position="107"/>
        <end position="145"/>
    </location>
</feature>
<dbReference type="GO" id="GO:0000976">
    <property type="term" value="F:transcription cis-regulatory region binding"/>
    <property type="evidence" value="ECO:0007669"/>
    <property type="project" value="UniProtKB-ARBA"/>
</dbReference>
<protein>
    <recommendedName>
        <fullName evidence="2">SANT domain-containing protein</fullName>
    </recommendedName>
</protein>
<sequence>MMQICCFPTASVPLRVSHTSMWFSWDICCGAIYFQAVKCLLQFSPFLKALVPKGGTLGPSISVESVLMDLLDDIFADGASKTVKAGGKFQPKAKPRPVRKGLAVASTPVSLTSKPTGDTVATDSSEALKTAKDSQNYDEQSSMSAEPSLEHPLAAETLGPSVGSSLDASAVMTDNNEDWKSCFEKSERENTDIYIGFDSFDDLLPHSSGIESSSPATDPSAVHLAGAEKRQEQLSIQVSSVDDSAPSASNLQSDEVAAAQDPLTFQGSVLPVSGSHQMEMDTYPSLEADILGVTTISGQSRTFQPKPKLQVYRERYDTSIPDSDVGESASCQPDSHSVHSEMDFVDNGKGHGFPADGVLDFSARGFDNHTITESGHEFPVHEEYVTEASLPDAEHPEAASQMPEEHVPQRPKTRKRKIPASESAISEENGESRSLRSRRKCVNANRLVDESEEEVIDDGEYVPEHPNDSVTNGNDDNDEDFLVENDSQGKTVQKKSKKTVTKEGKRVRKCKKTAEASDQPVNKKPKKFSHSTRQKRRTVDKALLEAPEDAIDYSKVSIRDLIILADHKERLAKKDAAASQIPTTDQSAGASVSNYDEDETYASDEDGEANDHQKSPRAEDTSAYFNYQTYMDKTPSTRWSKQDTQLFYEAVQQFGTDLSLIQQLFPGRTRRQLKLKYKKEERQNPFRLHDALTNRSKDHSHFEQVIERLKQIEAEELQYADKDESIDLMVEEEMEGAQEINEEEAKSEHVEEKEVKAAEQDVPEMESPVNDSEDDFLKWSQYKSEV</sequence>
<feature type="region of interest" description="Disordered" evidence="1">
    <location>
        <begin position="85"/>
        <end position="149"/>
    </location>
</feature>
<dbReference type="InterPro" id="IPR009057">
    <property type="entry name" value="Homeodomain-like_sf"/>
</dbReference>
<dbReference type="CDD" id="cd00167">
    <property type="entry name" value="SANT"/>
    <property type="match status" value="1"/>
</dbReference>
<keyword evidence="4" id="KW-1185">Reference proteome</keyword>
<dbReference type="OrthoDB" id="272624at2759"/>
<feature type="region of interest" description="Disordered" evidence="1">
    <location>
        <begin position="391"/>
        <end position="438"/>
    </location>
</feature>
<reference evidence="4" key="1">
    <citation type="journal article" date="2023" name="Proc. Natl. Acad. Sci. U.S.A.">
        <title>Genomic and structural basis for evolution of tropane alkaloid biosynthesis.</title>
        <authorList>
            <person name="Wanga Y.-J."/>
            <person name="Taina T."/>
            <person name="Yua J.-Y."/>
            <person name="Lia J."/>
            <person name="Xua B."/>
            <person name="Chenc J."/>
            <person name="D'Auriad J.C."/>
            <person name="Huanga J.-P."/>
            <person name="Huanga S.-X."/>
        </authorList>
    </citation>
    <scope>NUCLEOTIDE SEQUENCE [LARGE SCALE GENOMIC DNA]</scope>
    <source>
        <strain evidence="4">cv. KIB-2019</strain>
    </source>
</reference>
<feature type="region of interest" description="Disordered" evidence="1">
    <location>
        <begin position="733"/>
        <end position="776"/>
    </location>
</feature>
<dbReference type="EMBL" id="JAJAGQ010000013">
    <property type="protein sequence ID" value="KAJ8545045.1"/>
    <property type="molecule type" value="Genomic_DNA"/>
</dbReference>
<dbReference type="InterPro" id="IPR001005">
    <property type="entry name" value="SANT/Myb"/>
</dbReference>
<name>A0A9Q1LWW1_9SOLA</name>
<organism evidence="3 4">
    <name type="scientific">Anisodus acutangulus</name>
    <dbReference type="NCBI Taxonomy" id="402998"/>
    <lineage>
        <taxon>Eukaryota</taxon>
        <taxon>Viridiplantae</taxon>
        <taxon>Streptophyta</taxon>
        <taxon>Embryophyta</taxon>
        <taxon>Tracheophyta</taxon>
        <taxon>Spermatophyta</taxon>
        <taxon>Magnoliopsida</taxon>
        <taxon>eudicotyledons</taxon>
        <taxon>Gunneridae</taxon>
        <taxon>Pentapetalae</taxon>
        <taxon>asterids</taxon>
        <taxon>lamiids</taxon>
        <taxon>Solanales</taxon>
        <taxon>Solanaceae</taxon>
        <taxon>Solanoideae</taxon>
        <taxon>Hyoscyameae</taxon>
        <taxon>Anisodus</taxon>
    </lineage>
</organism>
<proteinExistence type="predicted"/>
<dbReference type="SMART" id="SM00717">
    <property type="entry name" value="SANT"/>
    <property type="match status" value="1"/>
</dbReference>
<dbReference type="GO" id="GO:0010597">
    <property type="term" value="P:green leaf volatile biosynthetic process"/>
    <property type="evidence" value="ECO:0007669"/>
    <property type="project" value="UniProtKB-ARBA"/>
</dbReference>
<dbReference type="GO" id="GO:0001156">
    <property type="term" value="F:TFIIIC-class transcription factor complex binding"/>
    <property type="evidence" value="ECO:0007669"/>
    <property type="project" value="TreeGrafter"/>
</dbReference>
<gene>
    <name evidence="3" type="ORF">K7X08_017628</name>
</gene>
<dbReference type="Pfam" id="PF15963">
    <property type="entry name" value="Myb_DNA-bind_7"/>
    <property type="match status" value="1"/>
</dbReference>
<feature type="compositionally biased region" description="Basic residues" evidence="1">
    <location>
        <begin position="409"/>
        <end position="418"/>
    </location>
</feature>
<feature type="compositionally biased region" description="Acidic residues" evidence="1">
    <location>
        <begin position="733"/>
        <end position="742"/>
    </location>
</feature>
<feature type="compositionally biased region" description="Acidic residues" evidence="1">
    <location>
        <begin position="450"/>
        <end position="461"/>
    </location>
</feature>
<dbReference type="Gene3D" id="1.10.10.60">
    <property type="entry name" value="Homeodomain-like"/>
    <property type="match status" value="1"/>
</dbReference>
<feature type="compositionally biased region" description="Basic and acidic residues" evidence="1">
    <location>
        <begin position="609"/>
        <end position="620"/>
    </location>
</feature>
<dbReference type="PROSITE" id="PS51293">
    <property type="entry name" value="SANT"/>
    <property type="match status" value="1"/>
</dbReference>
<dbReference type="GO" id="GO:0070898">
    <property type="term" value="P:RNA polymerase III preinitiation complex assembly"/>
    <property type="evidence" value="ECO:0007669"/>
    <property type="project" value="TreeGrafter"/>
</dbReference>
<dbReference type="PANTHER" id="PTHR22929">
    <property type="entry name" value="RNA POLYMERASE III TRANSCRIPTION INITIATION FACTOR B"/>
    <property type="match status" value="1"/>
</dbReference>
<dbReference type="InterPro" id="IPR017884">
    <property type="entry name" value="SANT_dom"/>
</dbReference>
<dbReference type="AlphaFoldDB" id="A0A9Q1LWW1"/>
<feature type="compositionally biased region" description="Polar residues" evidence="1">
    <location>
        <begin position="580"/>
        <end position="594"/>
    </location>
</feature>
<accession>A0A9Q1LWW1</accession>
<feature type="compositionally biased region" description="Basic residues" evidence="1">
    <location>
        <begin position="492"/>
        <end position="511"/>
    </location>
</feature>
<feature type="compositionally biased region" description="Basic and acidic residues" evidence="1">
    <location>
        <begin position="743"/>
        <end position="759"/>
    </location>
</feature>
<evidence type="ECO:0000256" key="1">
    <source>
        <dbReference type="SAM" id="MobiDB-lite"/>
    </source>
</evidence>
<evidence type="ECO:0000313" key="3">
    <source>
        <dbReference type="EMBL" id="KAJ8545045.1"/>
    </source>
</evidence>
<feature type="compositionally biased region" description="Basic and acidic residues" evidence="1">
    <location>
        <begin position="392"/>
        <end position="408"/>
    </location>
</feature>
<evidence type="ECO:0000259" key="2">
    <source>
        <dbReference type="PROSITE" id="PS51293"/>
    </source>
</evidence>
<feature type="compositionally biased region" description="Acidic residues" evidence="1">
    <location>
        <begin position="595"/>
        <end position="608"/>
    </location>
</feature>
<dbReference type="InterPro" id="IPR039467">
    <property type="entry name" value="TFIIIB_B''_Myb"/>
</dbReference>
<feature type="domain" description="SANT" evidence="2">
    <location>
        <begin position="634"/>
        <end position="685"/>
    </location>
</feature>
<dbReference type="Proteomes" id="UP001152561">
    <property type="component" value="Unassembled WGS sequence"/>
</dbReference>